<evidence type="ECO:0000313" key="2">
    <source>
        <dbReference type="EMBL" id="EFP75584.1"/>
    </source>
</evidence>
<dbReference type="InParanoid" id="E3JU59"/>
<dbReference type="VEuPathDB" id="FungiDB:PGTG_00915"/>
<evidence type="ECO:0000313" key="3">
    <source>
        <dbReference type="Proteomes" id="UP000008783"/>
    </source>
</evidence>
<feature type="signal peptide" evidence="1">
    <location>
        <begin position="1"/>
        <end position="24"/>
    </location>
</feature>
<organism evidence="2 3">
    <name type="scientific">Puccinia graminis f. sp. tritici (strain CRL 75-36-700-3 / race SCCL)</name>
    <name type="common">Black stem rust fungus</name>
    <dbReference type="NCBI Taxonomy" id="418459"/>
    <lineage>
        <taxon>Eukaryota</taxon>
        <taxon>Fungi</taxon>
        <taxon>Dikarya</taxon>
        <taxon>Basidiomycota</taxon>
        <taxon>Pucciniomycotina</taxon>
        <taxon>Pucciniomycetes</taxon>
        <taxon>Pucciniales</taxon>
        <taxon>Pucciniaceae</taxon>
        <taxon>Puccinia</taxon>
    </lineage>
</organism>
<gene>
    <name evidence="2" type="ORF">PGTG_00915</name>
</gene>
<dbReference type="EMBL" id="DS178264">
    <property type="protein sequence ID" value="EFP75584.1"/>
    <property type="molecule type" value="Genomic_DNA"/>
</dbReference>
<protein>
    <recommendedName>
        <fullName evidence="4">Exocyst subunit Exo70 family protein</fullName>
    </recommendedName>
</protein>
<name>E3JU59_PUCGT</name>
<accession>E3JU59</accession>
<keyword evidence="3" id="KW-1185">Reference proteome</keyword>
<reference key="1">
    <citation type="submission" date="2007-01" db="EMBL/GenBank/DDBJ databases">
        <title>The Genome Sequence of Puccinia graminis f. sp. tritici Strain CRL 75-36-700-3.</title>
        <authorList>
            <consortium name="The Broad Institute Genome Sequencing Platform"/>
            <person name="Birren B."/>
            <person name="Lander E."/>
            <person name="Galagan J."/>
            <person name="Nusbaum C."/>
            <person name="Devon K."/>
            <person name="Cuomo C."/>
            <person name="Jaffe D."/>
            <person name="Butler J."/>
            <person name="Alvarez P."/>
            <person name="Gnerre S."/>
            <person name="Grabherr M."/>
            <person name="Mauceli E."/>
            <person name="Brockman W."/>
            <person name="Young S."/>
            <person name="LaButti K."/>
            <person name="Sykes S."/>
            <person name="DeCaprio D."/>
            <person name="Crawford M."/>
            <person name="Koehrsen M."/>
            <person name="Engels R."/>
            <person name="Montgomery P."/>
            <person name="Pearson M."/>
            <person name="Howarth C."/>
            <person name="Larson L."/>
            <person name="White J."/>
            <person name="Zeng Q."/>
            <person name="Kodira C."/>
            <person name="Yandava C."/>
            <person name="Alvarado L."/>
            <person name="O'Leary S."/>
            <person name="Szabo L."/>
            <person name="Dean R."/>
            <person name="Schein J."/>
        </authorList>
    </citation>
    <scope>NUCLEOTIDE SEQUENCE</scope>
    <source>
        <strain>CRL 75-36-700-3</strain>
    </source>
</reference>
<evidence type="ECO:0008006" key="4">
    <source>
        <dbReference type="Google" id="ProtNLM"/>
    </source>
</evidence>
<sequence>MAYVGVPTLILALLVLSNDWICMSSSIRDVVNGGMESGSPVKCVDSSGNLSLTYQNNIFTDLFLPNPNGGVLLLGTSHGLREAPSDGLTAAVRSKDRKFLSFALKMSSCNKGLSTIAKLDNLQGSENFEGIVQDSGHSKILPYHPKHSSVAAVDQGTEMEEDGHGSIIHHEKEKLALKKAHWEAMAKSYDELEKSIKSVIGSEILQADLDVMKLASEELIVCHNLLRTIYGPPTFPPKKSLLESLSGRNSNPLDISIKEIAEDYKKSISALVSILYKTTSLPGKYLHLRLSWNNCILQTLDYLRKHKLIPVDISQDLENLSKAPDSLKWIARETQEVFKYDALYWNRFHNALSEFEFLENHPQLCQLFNLFKGKSSIPLKRFISIRFKIADRRGTISSQLDIAIVLFSGLGKKEQDFVLFYRCKLMMMDFYSERFYMFGYDPRKIPTRTLHINFLTKMETLLLQELDHSHSEPQPVTNFLDLKQELMNIRNVFITPILNRENQDEPLHHVARFSYLLLNIVERKFGPNYMEKLGVGLDAHEAVEFRRNFEFMKAVGQMDVWKTLFMDYGWSLLINTTRRREVPQKIWEERRAFYWGKLKESVNFYDSLINREVEKDPAWDGRVARYRPFYLAKKVWDSEIQQLQIYYNYFNILTGWKRGDGLNFPWEFFLPPDTESNLKTLIQIFELESDVL</sequence>
<reference evidence="3" key="2">
    <citation type="journal article" date="2011" name="Proc. Natl. Acad. Sci. U.S.A.">
        <title>Obligate biotrophy features unraveled by the genomic analysis of rust fungi.</title>
        <authorList>
            <person name="Duplessis S."/>
            <person name="Cuomo C.A."/>
            <person name="Lin Y.-C."/>
            <person name="Aerts A."/>
            <person name="Tisserant E."/>
            <person name="Veneault-Fourrey C."/>
            <person name="Joly D.L."/>
            <person name="Hacquard S."/>
            <person name="Amselem J."/>
            <person name="Cantarel B.L."/>
            <person name="Chiu R."/>
            <person name="Coutinho P.M."/>
            <person name="Feau N."/>
            <person name="Field M."/>
            <person name="Frey P."/>
            <person name="Gelhaye E."/>
            <person name="Goldberg J."/>
            <person name="Grabherr M.G."/>
            <person name="Kodira C.D."/>
            <person name="Kohler A."/>
            <person name="Kuees U."/>
            <person name="Lindquist E.A."/>
            <person name="Lucas S.M."/>
            <person name="Mago R."/>
            <person name="Mauceli E."/>
            <person name="Morin E."/>
            <person name="Murat C."/>
            <person name="Pangilinan J.L."/>
            <person name="Park R."/>
            <person name="Pearson M."/>
            <person name="Quesneville H."/>
            <person name="Rouhier N."/>
            <person name="Sakthikumar S."/>
            <person name="Salamov A.A."/>
            <person name="Schmutz J."/>
            <person name="Selles B."/>
            <person name="Shapiro H."/>
            <person name="Tanguay P."/>
            <person name="Tuskan G.A."/>
            <person name="Henrissat B."/>
            <person name="Van de Peer Y."/>
            <person name="Rouze P."/>
            <person name="Ellis J.G."/>
            <person name="Dodds P.N."/>
            <person name="Schein J.E."/>
            <person name="Zhong S."/>
            <person name="Hamelin R.C."/>
            <person name="Grigoriev I.V."/>
            <person name="Szabo L.J."/>
            <person name="Martin F."/>
        </authorList>
    </citation>
    <scope>NUCLEOTIDE SEQUENCE [LARGE SCALE GENOMIC DNA]</scope>
    <source>
        <strain evidence="3">CRL 75-36-700-3 / race SCCL</strain>
    </source>
</reference>
<keyword evidence="1" id="KW-0732">Signal</keyword>
<dbReference type="AlphaFoldDB" id="E3JU59"/>
<dbReference type="HOGENOM" id="CLU_465502_0_0_1"/>
<feature type="chain" id="PRO_5003172759" description="Exocyst subunit Exo70 family protein" evidence="1">
    <location>
        <begin position="25"/>
        <end position="692"/>
    </location>
</feature>
<dbReference type="GeneID" id="10543300"/>
<evidence type="ECO:0000256" key="1">
    <source>
        <dbReference type="SAM" id="SignalP"/>
    </source>
</evidence>
<dbReference type="OrthoDB" id="10278058at2759"/>
<proteinExistence type="predicted"/>
<dbReference type="Proteomes" id="UP000008783">
    <property type="component" value="Unassembled WGS sequence"/>
</dbReference>
<dbReference type="RefSeq" id="XP_003320003.1">
    <property type="nucleotide sequence ID" value="XM_003319955.1"/>
</dbReference>
<dbReference type="KEGG" id="pgr:PGTG_00915"/>